<feature type="region of interest" description="Disordered" evidence="1">
    <location>
        <begin position="1056"/>
        <end position="1191"/>
    </location>
</feature>
<dbReference type="OrthoDB" id="3551671at2759"/>
<feature type="compositionally biased region" description="Basic and acidic residues" evidence="1">
    <location>
        <begin position="798"/>
        <end position="808"/>
    </location>
</feature>
<feature type="compositionally biased region" description="Polar residues" evidence="1">
    <location>
        <begin position="766"/>
        <end position="775"/>
    </location>
</feature>
<feature type="compositionally biased region" description="Polar residues" evidence="1">
    <location>
        <begin position="1280"/>
        <end position="1299"/>
    </location>
</feature>
<dbReference type="HOGENOM" id="CLU_258925_0_0_1"/>
<feature type="compositionally biased region" description="Polar residues" evidence="1">
    <location>
        <begin position="783"/>
        <end position="794"/>
    </location>
</feature>
<feature type="compositionally biased region" description="Low complexity" evidence="1">
    <location>
        <begin position="1131"/>
        <end position="1153"/>
    </location>
</feature>
<accession>G2YN71</accession>
<dbReference type="EMBL" id="FQ790345">
    <property type="protein sequence ID" value="CCD53069.1"/>
    <property type="molecule type" value="Genomic_DNA"/>
</dbReference>
<evidence type="ECO:0000313" key="3">
    <source>
        <dbReference type="Proteomes" id="UP000008177"/>
    </source>
</evidence>
<dbReference type="Proteomes" id="UP000008177">
    <property type="component" value="Unplaced contigs"/>
</dbReference>
<feature type="region of interest" description="Disordered" evidence="1">
    <location>
        <begin position="1275"/>
        <end position="1299"/>
    </location>
</feature>
<feature type="region of interest" description="Disordered" evidence="1">
    <location>
        <begin position="698"/>
        <end position="731"/>
    </location>
</feature>
<feature type="region of interest" description="Disordered" evidence="1">
    <location>
        <begin position="617"/>
        <end position="644"/>
    </location>
</feature>
<feature type="region of interest" description="Disordered" evidence="1">
    <location>
        <begin position="1"/>
        <end position="22"/>
    </location>
</feature>
<proteinExistence type="predicted"/>
<dbReference type="InParanoid" id="G2YN71"/>
<feature type="compositionally biased region" description="Basic and acidic residues" evidence="1">
    <location>
        <begin position="1"/>
        <end position="11"/>
    </location>
</feature>
<name>G2YN71_BOTF4</name>
<reference evidence="3" key="1">
    <citation type="journal article" date="2011" name="PLoS Genet.">
        <title>Genomic analysis of the necrotrophic fungal pathogens Sclerotinia sclerotiorum and Botrytis cinerea.</title>
        <authorList>
            <person name="Amselem J."/>
            <person name="Cuomo C.A."/>
            <person name="van Kan J.A."/>
            <person name="Viaud M."/>
            <person name="Benito E.P."/>
            <person name="Couloux A."/>
            <person name="Coutinho P.M."/>
            <person name="de Vries R.P."/>
            <person name="Dyer P.S."/>
            <person name="Fillinger S."/>
            <person name="Fournier E."/>
            <person name="Gout L."/>
            <person name="Hahn M."/>
            <person name="Kohn L."/>
            <person name="Lapalu N."/>
            <person name="Plummer K.M."/>
            <person name="Pradier J.M."/>
            <person name="Quevillon E."/>
            <person name="Sharon A."/>
            <person name="Simon A."/>
            <person name="ten Have A."/>
            <person name="Tudzynski B."/>
            <person name="Tudzynski P."/>
            <person name="Wincker P."/>
            <person name="Andrew M."/>
            <person name="Anthouard V."/>
            <person name="Beever R.E."/>
            <person name="Beffa R."/>
            <person name="Benoit I."/>
            <person name="Bouzid O."/>
            <person name="Brault B."/>
            <person name="Chen Z."/>
            <person name="Choquer M."/>
            <person name="Collemare J."/>
            <person name="Cotton P."/>
            <person name="Danchin E.G."/>
            <person name="Da Silva C."/>
            <person name="Gautier A."/>
            <person name="Giraud C."/>
            <person name="Giraud T."/>
            <person name="Gonzalez C."/>
            <person name="Grossetete S."/>
            <person name="Guldener U."/>
            <person name="Henrissat B."/>
            <person name="Howlett B.J."/>
            <person name="Kodira C."/>
            <person name="Kretschmer M."/>
            <person name="Lappartient A."/>
            <person name="Leroch M."/>
            <person name="Levis C."/>
            <person name="Mauceli E."/>
            <person name="Neuveglise C."/>
            <person name="Oeser B."/>
            <person name="Pearson M."/>
            <person name="Poulain J."/>
            <person name="Poussereau N."/>
            <person name="Quesneville H."/>
            <person name="Rascle C."/>
            <person name="Schumacher J."/>
            <person name="Segurens B."/>
            <person name="Sexton A."/>
            <person name="Silva E."/>
            <person name="Sirven C."/>
            <person name="Soanes D.M."/>
            <person name="Talbot N.J."/>
            <person name="Templeton M."/>
            <person name="Yandava C."/>
            <person name="Yarden O."/>
            <person name="Zeng Q."/>
            <person name="Rollins J.A."/>
            <person name="Lebrun M.H."/>
            <person name="Dickman M."/>
        </authorList>
    </citation>
    <scope>NUCLEOTIDE SEQUENCE [LARGE SCALE GENOMIC DNA]</scope>
    <source>
        <strain evidence="3">T4</strain>
    </source>
</reference>
<feature type="region of interest" description="Disordered" evidence="1">
    <location>
        <begin position="556"/>
        <end position="605"/>
    </location>
</feature>
<feature type="compositionally biased region" description="Low complexity" evidence="1">
    <location>
        <begin position="698"/>
        <end position="726"/>
    </location>
</feature>
<feature type="compositionally biased region" description="Low complexity" evidence="1">
    <location>
        <begin position="1101"/>
        <end position="1114"/>
    </location>
</feature>
<gene>
    <name evidence="2" type="ORF">BofuT4_P139930.1</name>
</gene>
<feature type="compositionally biased region" description="Basic and acidic residues" evidence="1">
    <location>
        <begin position="1078"/>
        <end position="1089"/>
    </location>
</feature>
<feature type="compositionally biased region" description="Low complexity" evidence="1">
    <location>
        <begin position="1063"/>
        <end position="1073"/>
    </location>
</feature>
<evidence type="ECO:0000256" key="1">
    <source>
        <dbReference type="SAM" id="MobiDB-lite"/>
    </source>
</evidence>
<organism evidence="2 3">
    <name type="scientific">Botryotinia fuckeliana (strain T4)</name>
    <name type="common">Noble rot fungus</name>
    <name type="synonym">Botrytis cinerea</name>
    <dbReference type="NCBI Taxonomy" id="999810"/>
    <lineage>
        <taxon>Eukaryota</taxon>
        <taxon>Fungi</taxon>
        <taxon>Dikarya</taxon>
        <taxon>Ascomycota</taxon>
        <taxon>Pezizomycotina</taxon>
        <taxon>Leotiomycetes</taxon>
        <taxon>Helotiales</taxon>
        <taxon>Sclerotiniaceae</taxon>
        <taxon>Botrytis</taxon>
    </lineage>
</organism>
<evidence type="ECO:0000313" key="2">
    <source>
        <dbReference type="EMBL" id="CCD53069.1"/>
    </source>
</evidence>
<protein>
    <submittedName>
        <fullName evidence="2">Uncharacterized protein</fullName>
    </submittedName>
</protein>
<sequence>MSEHIHTRDRQQCPQPSGDRFSRICTGRRDQLNQLNERLATAYDYIHANSRAQESFAIPPPPSHQSNRGPFDAINNALNRHRREMNGRHMAPNNNQHGFQATPASVSHPQSQMPVFDTQYPYGEAPISLAESSQLPIHDTINGEYTVNPQMLAQTPIEELLISNDQQLSQPFHHEHTINPQMLVNDQVDGAPVNFAQSSQLPTHQMNNNEYTINPQMLAHNQIVGTPIDHGQQSQSIDYADGVGYLNNPHMFAHLQAEGTLINYSQQSQLTINGNQHQALDFSHDFGGHQQFQMSTDYTDSVGCLNDPQMFAQNQIERTPINHGQQSQLPIYGNQHQAHDFSHNFGQQQTQIQGQHTNDIGHSLGQQASVDYPFQNGSINFDQPLSVPIHATNNNGHDISQRVPAHFQVAETPAHSGQQPPQMPVNQTNFNGVNNNRQSIQAITTTRISSFANLSAEDQNAEFRHFFQQRLTQGDTTRMEFATFKSWYIGEQLDGKSKPTLAYGVAPLHKALRFASNVPKHQPMIPPDDQEYIQPSTMIYQGTGRELTTGFQYTMGPLPTLNKKSMRPNSEQYLQKPRKSTKSNVPARRASKAVASAGQSPLPVSLPSMVQPVLSSTARAPAPAPTPSAVATPALPSTARAPAPAPISSAVAIPALPSTARAPAPDPTLSAVAIPTLPSTVRTPAPVSNPSAITIPALPSTTKAPTPTPTLSTITIPTLPSTTKTPTPDPTPSDIEILAFPSTVKAPASAPTLSTITIPALPSTTRAQAPTQLATANRRDQRLQSGNPQQTGIITSAKGKEVSREQRNEATSAAQPTIIRADQIRSLAGKYTISLSNLPEIIHYDEAFEDDIFHALDAAISAIDTKIAEGAGKAEMPRNNESRTMVEMALPAILQKSIARLSLENPSDARKSFENYAGNIGNSSGNSLPFAPESQFVKEETKVVDGTKQTVRLVKDGVPVCATHTFRLDKIECGLDGIEVKGSYSMYTKTTFTNATTPLKYAIGLEIQVAEIGNNRVRGGLLNYERPLPSNPAGVPRWADILDLFKLQAAEWGLNTRIQGPPTSQTSTSTSLSNKQQNDTKRSEAKESDIEQQMPFSRLVQGQGAKAGQPQQQKGRGDKRKRQHQPELHASPIISTSSSEGSSPSSNSSSQISNATTGTMSVSPRKVAEFSRLADNPPPPKRPKNGYRVGSLKRGTSMMSASSLMGQPPMNRISQNDHMHPARSLSESVRSPIATANATAAENLMPTQVTPLDSGMDAIQLHKLAMLQYVNNPRPYEYPTSESPQPSRTLSTRSDIPTQIQARLLRPPTEAELAPHREQVLSVWKSSFPKEKKSS</sequence>
<feature type="region of interest" description="Disordered" evidence="1">
    <location>
        <begin position="766"/>
        <end position="814"/>
    </location>
</feature>